<gene>
    <name evidence="7" type="ORF">chiPu_0001695</name>
</gene>
<evidence type="ECO:0000313" key="8">
    <source>
        <dbReference type="Proteomes" id="UP000287033"/>
    </source>
</evidence>
<evidence type="ECO:0000256" key="4">
    <source>
        <dbReference type="ARBA" id="ARBA00023136"/>
    </source>
</evidence>
<comment type="subcellular location">
    <subcellularLocation>
        <location evidence="1">Membrane</location>
        <topology evidence="1">Multi-pass membrane protein</topology>
    </subcellularLocation>
</comment>
<feature type="domain" description="Dendritic cell-specific transmembrane protein-like" evidence="6">
    <location>
        <begin position="37"/>
        <end position="225"/>
    </location>
</feature>
<dbReference type="OrthoDB" id="9947082at2759"/>
<dbReference type="InterPro" id="IPR051856">
    <property type="entry name" value="CSR-E3_Ligase_Protein"/>
</dbReference>
<evidence type="ECO:0000256" key="5">
    <source>
        <dbReference type="SAM" id="Phobius"/>
    </source>
</evidence>
<dbReference type="InterPro" id="IPR012858">
    <property type="entry name" value="DC_STAMP-like"/>
</dbReference>
<accession>A0A401RYS1</accession>
<dbReference type="EMBL" id="BEZZ01000026">
    <property type="protein sequence ID" value="GCC23301.1"/>
    <property type="molecule type" value="Genomic_DNA"/>
</dbReference>
<dbReference type="PANTHER" id="PTHR21041:SF3">
    <property type="entry name" value="OSTEOCLAST STIMULATORY TRANSMEMBRANE PROTEIN"/>
    <property type="match status" value="1"/>
</dbReference>
<protein>
    <recommendedName>
        <fullName evidence="6">Dendritic cell-specific transmembrane protein-like domain-containing protein</fullName>
    </recommendedName>
</protein>
<organism evidence="7 8">
    <name type="scientific">Chiloscyllium punctatum</name>
    <name type="common">Brownbanded bambooshark</name>
    <name type="synonym">Hemiscyllium punctatum</name>
    <dbReference type="NCBI Taxonomy" id="137246"/>
    <lineage>
        <taxon>Eukaryota</taxon>
        <taxon>Metazoa</taxon>
        <taxon>Chordata</taxon>
        <taxon>Craniata</taxon>
        <taxon>Vertebrata</taxon>
        <taxon>Chondrichthyes</taxon>
        <taxon>Elasmobranchii</taxon>
        <taxon>Galeomorphii</taxon>
        <taxon>Galeoidea</taxon>
        <taxon>Orectolobiformes</taxon>
        <taxon>Hemiscylliidae</taxon>
        <taxon>Chiloscyllium</taxon>
    </lineage>
</organism>
<feature type="transmembrane region" description="Helical" evidence="5">
    <location>
        <begin position="12"/>
        <end position="29"/>
    </location>
</feature>
<name>A0A401RYS1_CHIPU</name>
<dbReference type="Pfam" id="PF07782">
    <property type="entry name" value="DC_STAMP"/>
    <property type="match status" value="1"/>
</dbReference>
<proteinExistence type="predicted"/>
<feature type="transmembrane region" description="Helical" evidence="5">
    <location>
        <begin position="83"/>
        <end position="108"/>
    </location>
</feature>
<evidence type="ECO:0000256" key="1">
    <source>
        <dbReference type="ARBA" id="ARBA00004141"/>
    </source>
</evidence>
<sequence length="311" mass="35273">MDRATLLVNRALAGFLFFNLIAASLWYLARYLTDLEFDNNYLTRNLEKLAKSNPSDCDKFLAAAGKLTKTTGLKLSQNEKKKCLIRMTMITINLVLIAAVIAADYGIFHLVSSLTMWTENVPCLSVFIDFKFLVNLRTIPILNKLTVNVNIVNINHEVPWKYNLVPTDCVKKPVPPDMQVIFFISGMYVFIYFMAALDAYVVRICRKIAASFFQKHEKERIYYLYQTILKEYKKDGDAVCLNSAEPSVGGAREKYWAEHGDGGFPQHLQGNGGPPQPGIESETLEMASHTTMKAAFWNLEDNDEEETNLNN</sequence>
<evidence type="ECO:0000313" key="7">
    <source>
        <dbReference type="EMBL" id="GCC23301.1"/>
    </source>
</evidence>
<dbReference type="AlphaFoldDB" id="A0A401RYS1"/>
<keyword evidence="8" id="KW-1185">Reference proteome</keyword>
<reference evidence="7 8" key="1">
    <citation type="journal article" date="2018" name="Nat. Ecol. Evol.">
        <title>Shark genomes provide insights into elasmobranch evolution and the origin of vertebrates.</title>
        <authorList>
            <person name="Hara Y"/>
            <person name="Yamaguchi K"/>
            <person name="Onimaru K"/>
            <person name="Kadota M"/>
            <person name="Koyanagi M"/>
            <person name="Keeley SD"/>
            <person name="Tatsumi K"/>
            <person name="Tanaka K"/>
            <person name="Motone F"/>
            <person name="Kageyama Y"/>
            <person name="Nozu R"/>
            <person name="Adachi N"/>
            <person name="Nishimura O"/>
            <person name="Nakagawa R"/>
            <person name="Tanegashima C"/>
            <person name="Kiyatake I"/>
            <person name="Matsumoto R"/>
            <person name="Murakumo K"/>
            <person name="Nishida K"/>
            <person name="Terakita A"/>
            <person name="Kuratani S"/>
            <person name="Sato K"/>
            <person name="Hyodo S Kuraku.S."/>
        </authorList>
    </citation>
    <scope>NUCLEOTIDE SEQUENCE [LARGE SCALE GENOMIC DNA]</scope>
</reference>
<dbReference type="GO" id="GO:0016020">
    <property type="term" value="C:membrane"/>
    <property type="evidence" value="ECO:0007669"/>
    <property type="project" value="UniProtKB-SubCell"/>
</dbReference>
<dbReference type="OMA" id="DYGIFHL"/>
<evidence type="ECO:0000259" key="6">
    <source>
        <dbReference type="Pfam" id="PF07782"/>
    </source>
</evidence>
<keyword evidence="2 5" id="KW-0812">Transmembrane</keyword>
<keyword evidence="4 5" id="KW-0472">Membrane</keyword>
<keyword evidence="3 5" id="KW-1133">Transmembrane helix</keyword>
<feature type="transmembrane region" description="Helical" evidence="5">
    <location>
        <begin position="180"/>
        <end position="202"/>
    </location>
</feature>
<comment type="caution">
    <text evidence="7">The sequence shown here is derived from an EMBL/GenBank/DDBJ whole genome shotgun (WGS) entry which is preliminary data.</text>
</comment>
<evidence type="ECO:0000256" key="2">
    <source>
        <dbReference type="ARBA" id="ARBA00022692"/>
    </source>
</evidence>
<dbReference type="Proteomes" id="UP000287033">
    <property type="component" value="Unassembled WGS sequence"/>
</dbReference>
<dbReference type="PANTHER" id="PTHR21041">
    <property type="entry name" value="DENDRITIC CELL-SPECIFIC TRANSMEMBRANE PROTEIN"/>
    <property type="match status" value="1"/>
</dbReference>
<evidence type="ECO:0000256" key="3">
    <source>
        <dbReference type="ARBA" id="ARBA00022989"/>
    </source>
</evidence>